<comment type="caution">
    <text evidence="1">The sequence shown here is derived from an EMBL/GenBank/DDBJ whole genome shotgun (WGS) entry which is preliminary data.</text>
</comment>
<gene>
    <name evidence="1" type="ORF">BV22DRAFT_1033031</name>
</gene>
<organism evidence="1 2">
    <name type="scientific">Leucogyrophana mollusca</name>
    <dbReference type="NCBI Taxonomy" id="85980"/>
    <lineage>
        <taxon>Eukaryota</taxon>
        <taxon>Fungi</taxon>
        <taxon>Dikarya</taxon>
        <taxon>Basidiomycota</taxon>
        <taxon>Agaricomycotina</taxon>
        <taxon>Agaricomycetes</taxon>
        <taxon>Agaricomycetidae</taxon>
        <taxon>Boletales</taxon>
        <taxon>Boletales incertae sedis</taxon>
        <taxon>Leucogyrophana</taxon>
    </lineage>
</organism>
<reference evidence="1" key="1">
    <citation type="journal article" date="2021" name="New Phytol.">
        <title>Evolutionary innovations through gain and loss of genes in the ectomycorrhizal Boletales.</title>
        <authorList>
            <person name="Wu G."/>
            <person name="Miyauchi S."/>
            <person name="Morin E."/>
            <person name="Kuo A."/>
            <person name="Drula E."/>
            <person name="Varga T."/>
            <person name="Kohler A."/>
            <person name="Feng B."/>
            <person name="Cao Y."/>
            <person name="Lipzen A."/>
            <person name="Daum C."/>
            <person name="Hundley H."/>
            <person name="Pangilinan J."/>
            <person name="Johnson J."/>
            <person name="Barry K."/>
            <person name="LaButti K."/>
            <person name="Ng V."/>
            <person name="Ahrendt S."/>
            <person name="Min B."/>
            <person name="Choi I.G."/>
            <person name="Park H."/>
            <person name="Plett J.M."/>
            <person name="Magnuson J."/>
            <person name="Spatafora J.W."/>
            <person name="Nagy L.G."/>
            <person name="Henrissat B."/>
            <person name="Grigoriev I.V."/>
            <person name="Yang Z.L."/>
            <person name="Xu J."/>
            <person name="Martin F.M."/>
        </authorList>
    </citation>
    <scope>NUCLEOTIDE SEQUENCE</scope>
    <source>
        <strain evidence="1">KUC20120723A-06</strain>
    </source>
</reference>
<sequence>MSSSSEWDRDSLSSNASSSVSSFDDDEVNARVAPDWTTHRHFIELRGFRLDTVRDVKDYYQRHYVGVECQRVDGYLSGYSRACAGRDDNALCKDAGLRENLFRATRCRDGVKVMVKAMHIRSREINIVRYLSAPSVRCDPMNHCIPILDIIDAPQDDISFVVMEEWSPHLFAEIPCCRRQFLRALEQCIEHVVFMHRHQLVHFDISLHNFLTDYKGNYACIDYELSRSYNGIPDPHICFSRGTELPPEFERGQSSDPYKVDIWALGILILRACKLADYHIPELVHLTRPMLSDNPDKRPSAASVLKEFRRLVSSMEKGPAVYASPRSELPRATCQ</sequence>
<accession>A0ACB8BMD4</accession>
<keyword evidence="2" id="KW-1185">Reference proteome</keyword>
<name>A0ACB8BMD4_9AGAM</name>
<dbReference type="EMBL" id="MU266385">
    <property type="protein sequence ID" value="KAH7926315.1"/>
    <property type="molecule type" value="Genomic_DNA"/>
</dbReference>
<dbReference type="Proteomes" id="UP000790709">
    <property type="component" value="Unassembled WGS sequence"/>
</dbReference>
<evidence type="ECO:0000313" key="1">
    <source>
        <dbReference type="EMBL" id="KAH7926315.1"/>
    </source>
</evidence>
<proteinExistence type="predicted"/>
<protein>
    <submittedName>
        <fullName evidence="1">Uncharacterized protein</fullName>
    </submittedName>
</protein>
<evidence type="ECO:0000313" key="2">
    <source>
        <dbReference type="Proteomes" id="UP000790709"/>
    </source>
</evidence>